<evidence type="ECO:0000313" key="2">
    <source>
        <dbReference type="EMBL" id="HJA71505.1"/>
    </source>
</evidence>
<organism evidence="2 3">
    <name type="scientific">Candidatus Lachnoclostridium stercoravium</name>
    <dbReference type="NCBI Taxonomy" id="2838633"/>
    <lineage>
        <taxon>Bacteria</taxon>
        <taxon>Bacillati</taxon>
        <taxon>Bacillota</taxon>
        <taxon>Clostridia</taxon>
        <taxon>Lachnospirales</taxon>
        <taxon>Lachnospiraceae</taxon>
    </lineage>
</organism>
<evidence type="ECO:0000256" key="1">
    <source>
        <dbReference type="SAM" id="Phobius"/>
    </source>
</evidence>
<feature type="transmembrane region" description="Helical" evidence="1">
    <location>
        <begin position="290"/>
        <end position="309"/>
    </location>
</feature>
<dbReference type="AlphaFoldDB" id="A0A9D2HH69"/>
<proteinExistence type="predicted"/>
<feature type="transmembrane region" description="Helical" evidence="1">
    <location>
        <begin position="80"/>
        <end position="102"/>
    </location>
</feature>
<name>A0A9D2HH69_9FIRM</name>
<dbReference type="Proteomes" id="UP000823900">
    <property type="component" value="Unassembled WGS sequence"/>
</dbReference>
<feature type="transmembrane region" description="Helical" evidence="1">
    <location>
        <begin position="380"/>
        <end position="401"/>
    </location>
</feature>
<keyword evidence="1" id="KW-1133">Transmembrane helix</keyword>
<feature type="transmembrane region" description="Helical" evidence="1">
    <location>
        <begin position="216"/>
        <end position="232"/>
    </location>
</feature>
<dbReference type="EMBL" id="DWZA01000068">
    <property type="protein sequence ID" value="HJA71505.1"/>
    <property type="molecule type" value="Genomic_DNA"/>
</dbReference>
<protein>
    <submittedName>
        <fullName evidence="2">Uncharacterized protein</fullName>
    </submittedName>
</protein>
<gene>
    <name evidence="2" type="ORF">IAA07_07990</name>
</gene>
<sequence>MTEKTHRNGKNLYYYILPLLGTLFVLWYIMAATWDVAYSDYIRQILSYLPDVWDPEKFFVADLLTRIPVNFPVRGFNVSVLGFSVTFDLILGGLGLGLAAFVLADYGRKKEIPALWFAAFMLIFFSLNKWEMLTNGTGWVHFFAFACFYYHYTVFDRMESGDGKKGDALRLEVLPFFITICAAGPYCAVYTGVMLLAYGFAAGRKKAADGTWDLKYLKYSICMLIPLFLYMWSNSHAVYEHSGAYEGSIFPILAEQPQLFVKFFIKSFAGMAIGQEAFEELVNKGLFPYAVVYLLGLLVIGGYLAALYLNLKYRLYEKTVLPLILILAGGMNHLLILASRWIFLKDSYGMSSRYALQFQVGILGIILTAALLWDRIKGRWIRLAAVLWCVLLLLGGGYTTWREVKIAPNRQEWGKTVAEMAVHYEDFDDDELIYWFQYRNADKIREALSILEENHLNVFRNSDAK</sequence>
<feature type="transmembrane region" description="Helical" evidence="1">
    <location>
        <begin position="136"/>
        <end position="152"/>
    </location>
</feature>
<keyword evidence="1" id="KW-0472">Membrane</keyword>
<keyword evidence="1" id="KW-0812">Transmembrane</keyword>
<feature type="transmembrane region" description="Helical" evidence="1">
    <location>
        <begin position="12"/>
        <end position="30"/>
    </location>
</feature>
<accession>A0A9D2HH69</accession>
<reference evidence="2" key="2">
    <citation type="submission" date="2021-04" db="EMBL/GenBank/DDBJ databases">
        <authorList>
            <person name="Gilroy R."/>
        </authorList>
    </citation>
    <scope>NUCLEOTIDE SEQUENCE</scope>
    <source>
        <strain evidence="2">CHK178-16964</strain>
    </source>
</reference>
<feature type="transmembrane region" description="Helical" evidence="1">
    <location>
        <begin position="173"/>
        <end position="196"/>
    </location>
</feature>
<feature type="transmembrane region" description="Helical" evidence="1">
    <location>
        <begin position="321"/>
        <end position="342"/>
    </location>
</feature>
<reference evidence="2" key="1">
    <citation type="journal article" date="2021" name="PeerJ">
        <title>Extensive microbial diversity within the chicken gut microbiome revealed by metagenomics and culture.</title>
        <authorList>
            <person name="Gilroy R."/>
            <person name="Ravi A."/>
            <person name="Getino M."/>
            <person name="Pursley I."/>
            <person name="Horton D.L."/>
            <person name="Alikhan N.F."/>
            <person name="Baker D."/>
            <person name="Gharbi K."/>
            <person name="Hall N."/>
            <person name="Watson M."/>
            <person name="Adriaenssens E.M."/>
            <person name="Foster-Nyarko E."/>
            <person name="Jarju S."/>
            <person name="Secka A."/>
            <person name="Antonio M."/>
            <person name="Oren A."/>
            <person name="Chaudhuri R.R."/>
            <person name="La Ragione R."/>
            <person name="Hildebrand F."/>
            <person name="Pallen M.J."/>
        </authorList>
    </citation>
    <scope>NUCLEOTIDE SEQUENCE</scope>
    <source>
        <strain evidence="2">CHK178-16964</strain>
    </source>
</reference>
<evidence type="ECO:0000313" key="3">
    <source>
        <dbReference type="Proteomes" id="UP000823900"/>
    </source>
</evidence>
<feature type="transmembrane region" description="Helical" evidence="1">
    <location>
        <begin position="354"/>
        <end position="373"/>
    </location>
</feature>
<comment type="caution">
    <text evidence="2">The sequence shown here is derived from an EMBL/GenBank/DDBJ whole genome shotgun (WGS) entry which is preliminary data.</text>
</comment>